<dbReference type="InterPro" id="IPR016024">
    <property type="entry name" value="ARM-type_fold"/>
</dbReference>
<dbReference type="GO" id="GO:0030178">
    <property type="term" value="P:negative regulation of Wnt signaling pathway"/>
    <property type="evidence" value="ECO:0007669"/>
    <property type="project" value="TreeGrafter"/>
</dbReference>
<dbReference type="Gene3D" id="3.40.50.11210">
    <property type="entry name" value="Rap/Ran-GAP"/>
    <property type="match status" value="1"/>
</dbReference>
<evidence type="ECO:0000256" key="2">
    <source>
        <dbReference type="SAM" id="MobiDB-lite"/>
    </source>
</evidence>
<feature type="compositionally biased region" description="Polar residues" evidence="2">
    <location>
        <begin position="1098"/>
        <end position="1107"/>
    </location>
</feature>
<feature type="compositionally biased region" description="Basic and acidic residues" evidence="2">
    <location>
        <begin position="694"/>
        <end position="703"/>
    </location>
</feature>
<evidence type="ECO:0000313" key="4">
    <source>
        <dbReference type="EMBL" id="KAK3861669.1"/>
    </source>
</evidence>
<dbReference type="InterPro" id="IPR003913">
    <property type="entry name" value="Tuberin"/>
</dbReference>
<dbReference type="InterPro" id="IPR027107">
    <property type="entry name" value="Tuberin/Ral-act_asu"/>
</dbReference>
<dbReference type="GO" id="GO:0051056">
    <property type="term" value="P:regulation of small GTPase mediated signal transduction"/>
    <property type="evidence" value="ECO:0007669"/>
    <property type="project" value="InterPro"/>
</dbReference>
<dbReference type="InterPro" id="IPR024584">
    <property type="entry name" value="Tuberin_N"/>
</dbReference>
<dbReference type="EMBL" id="JAWQEG010004435">
    <property type="protein sequence ID" value="KAK3861669.1"/>
    <property type="molecule type" value="Genomic_DNA"/>
</dbReference>
<dbReference type="GO" id="GO:0051898">
    <property type="term" value="P:negative regulation of phosphatidylinositol 3-kinase/protein kinase B signal transduction"/>
    <property type="evidence" value="ECO:0007669"/>
    <property type="project" value="TreeGrafter"/>
</dbReference>
<reference evidence="4" key="1">
    <citation type="submission" date="2023-10" db="EMBL/GenBank/DDBJ databases">
        <title>Genome assemblies of two species of porcelain crab, Petrolisthes cinctipes and Petrolisthes manimaculis (Anomura: Porcellanidae).</title>
        <authorList>
            <person name="Angst P."/>
        </authorList>
    </citation>
    <scope>NUCLEOTIDE SEQUENCE</scope>
    <source>
        <strain evidence="4">PB745_01</strain>
        <tissue evidence="4">Gill</tissue>
    </source>
</reference>
<feature type="domain" description="Rap-GAP" evidence="3">
    <location>
        <begin position="1578"/>
        <end position="1806"/>
    </location>
</feature>
<name>A0AAE1K1J0_PETCI</name>
<dbReference type="GO" id="GO:0032007">
    <property type="term" value="P:negative regulation of TOR signaling"/>
    <property type="evidence" value="ECO:0007669"/>
    <property type="project" value="InterPro"/>
</dbReference>
<protein>
    <recommendedName>
        <fullName evidence="3">Rap-GAP domain-containing protein</fullName>
    </recommendedName>
</protein>
<sequence>MVTLCGPLIKHRCDKARGHVSIMSKDSKGDKSFPERLKRWFKLERGNFPGNRDIRLSEELKYELSSEAPVSVRIKAIRELHELLVSRKLEENGIEKLWTLVRDLLVLTVHAEQRHATLEMLTTLAAGHDRMGPMRHVFFNYISENYRLEDLKPIFDFFREVIAEGKQLEYIDEYVGPFLLDWLPGLLSSPQAADALNLIIILVKFNSAYLDEPVVTGFVKQVVIQLHRASSESEALLCLRVLDAVLAYSYLPSSALPTFITALTQAINIPQLTPEAWKIMRNLLGTHLGNSGLFVLCRLVERPGDPHMVRGAVFFLTSALWGANKVYSLQYKPAAVLPYLREAAKNEHILIVYEISLSIQKLVSKMYLELHLSSWDLVLDILTRLFQHTVAMEEGTEKQTILSVLKEILDSIEQLIDLQQFGGSSEKFFSLIDIYSQLRPESSVLRLLDHLAQGADPIRPHWLANLGTLLSRYYRRDHRCIVRNKALAILSDVYNNNRHSYGTEMVRNVVTIQMEGIETEQDVGVRTAAVNLLVHIIMTQKSLVVPDLLSMLEKIVLAPYQNPCETRLSENEAVDIIAAVAGLVRIFKRKLWGLPSSHAIQTYGILISCLEHHYRNQSVLEVVPRVRLQIFEMIFEMRANSKYQLGFSKLPERLVGSEEDGGISMSSLIPPFSPYIVVDHKHGQRFYQTQEKQQQQHDEREQQDQQSGLSVQSTAIAVKEEEEKPGRDRLSASSAAKVEVTRLSLTQAAMIVIVAMKKEKDWEVLRLILEGVPQVLQNKALILSRHSNDVDYVAAALCSLVTDKSLGLPETLHNTPSKFTSSDFQSYVFPVLASLASYHTHMDPLIQQKVIKCLELGVLSRCAGPLCVSALTLCVLEMRDSMIKLLREVILNLSKITATVQNAPPILEFLSTLLHLPKVYANFTSEQYMSVFAIAIPYTNPFKFNHYIVSLAYHVIAMWFLKCRLPFRRAFVPFISKNLSLIMTNEEAATRRRSASACTSDQLRTRVDVEMIQFHNDLRDTCIDLMSRYTFSSCGPHAKRGKVCDMLLEDGQQQTWIWGDKIITITTSGCSQRPLRNGLCDKCFQQCIEKTDEYCSSEPMSPNSPSASRRRHRSELHRTISHEAKYKPQSKDDLHMRSVVRDNDTLTSLGDQDGVVNWNGIGGSSTMDRLPFSSSLDSSPLPDDEFVDASAAAAAAAAAAAENQSPPYLCACWCQGWAEIYIRAPTGNVAWMMRLLNEQMVGPGMKLNVDDLAILFSPLPSQESGEGNTSENPYCKDLPDRSEMFHDHFCESGDEMRPRAFSGASDRTQDSDPGSQRGDSGSSGAPSHTSSDPRINTTDPSEDTRGSSPLTSISTSGENPEDPRVPVQRCHSSPEMSEGVVVGGARPGAREENVMQPLHLHHSTPEEEHKTPISTPSVSPAPSDQSSSTPASRQARRRPRFEPMLGGGSLGSTSPPPVSSTRIRHTSALQMKSEGSNSSISSVGCKVGGTTEGEDDGSPRPMRRDRGHTISDMSPASRKYHKGLIGTIKKSNSQKETTRICTTPSFVFLQLFYKGGPISAAERPYLVPTHQPEVQRALGVLDLIRAQETHKIGVLYVGPGQTTEREILSNEYGSLRYMIFLQGLGSVLELDSVSEDEVFLGGLDTKGNDGKLVYIWHDDIMQVVFHVATLIPTKESDTNFNGRKLHIGNNYVTIVYNESGKPYNLSTIKGQFNHTVVEIVQVDHSTNSVGLLCRPELQEFVCGGGSPRLVSDANLPTLVRQLALHADLASTVWESLRRPPHNPYATNWLERLRKIRKIKQMVLPEGDGRPPSSDFTDMVDCSCLSGDVVIILLVLLHHVLYCHRYFFIGSYHEANEDPCYSKLWRNGKNHTAK</sequence>
<evidence type="ECO:0000313" key="5">
    <source>
        <dbReference type="Proteomes" id="UP001286313"/>
    </source>
</evidence>
<dbReference type="Pfam" id="PF02145">
    <property type="entry name" value="Rap_GAP"/>
    <property type="match status" value="1"/>
</dbReference>
<dbReference type="InterPro" id="IPR000331">
    <property type="entry name" value="Rap/Ran_GAP_dom"/>
</dbReference>
<feature type="compositionally biased region" description="Polar residues" evidence="2">
    <location>
        <begin position="1346"/>
        <end position="1358"/>
    </location>
</feature>
<dbReference type="InterPro" id="IPR035974">
    <property type="entry name" value="Rap/Ran-GAP_sf"/>
</dbReference>
<dbReference type="GO" id="GO:0005096">
    <property type="term" value="F:GTPase activator activity"/>
    <property type="evidence" value="ECO:0007669"/>
    <property type="project" value="UniProtKB-KW"/>
</dbReference>
<dbReference type="PROSITE" id="PS50085">
    <property type="entry name" value="RAPGAP"/>
    <property type="match status" value="1"/>
</dbReference>
<gene>
    <name evidence="4" type="ORF">Pcinc_032393</name>
</gene>
<dbReference type="SUPFAM" id="SSF111347">
    <property type="entry name" value="Rap/Ran-GAP"/>
    <property type="match status" value="1"/>
</dbReference>
<evidence type="ECO:0000256" key="1">
    <source>
        <dbReference type="ARBA" id="ARBA00022468"/>
    </source>
</evidence>
<dbReference type="SUPFAM" id="SSF48371">
    <property type="entry name" value="ARM repeat"/>
    <property type="match status" value="1"/>
</dbReference>
<feature type="region of interest" description="Disordered" evidence="2">
    <location>
        <begin position="1293"/>
        <end position="1382"/>
    </location>
</feature>
<dbReference type="GO" id="GO:0051726">
    <property type="term" value="P:regulation of cell cycle"/>
    <property type="evidence" value="ECO:0007669"/>
    <property type="project" value="TreeGrafter"/>
</dbReference>
<keyword evidence="1" id="KW-0343">GTPase activation</keyword>
<dbReference type="Pfam" id="PF03542">
    <property type="entry name" value="Tuberin"/>
    <property type="match status" value="1"/>
</dbReference>
<feature type="compositionally biased region" description="Basic and acidic residues" evidence="2">
    <location>
        <begin position="718"/>
        <end position="730"/>
    </location>
</feature>
<dbReference type="FunFam" id="3.40.50.11210:FF:000001">
    <property type="entry name" value="Ral GTPase-activating protein subunit alpha-1 isoform 1"/>
    <property type="match status" value="1"/>
</dbReference>
<feature type="region of interest" description="Disordered" evidence="2">
    <location>
        <begin position="1402"/>
        <end position="1515"/>
    </location>
</feature>
<feature type="compositionally biased region" description="Low complexity" evidence="2">
    <location>
        <begin position="1319"/>
        <end position="1333"/>
    </location>
</feature>
<organism evidence="4 5">
    <name type="scientific">Petrolisthes cinctipes</name>
    <name type="common">Flat porcelain crab</name>
    <dbReference type="NCBI Taxonomy" id="88211"/>
    <lineage>
        <taxon>Eukaryota</taxon>
        <taxon>Metazoa</taxon>
        <taxon>Ecdysozoa</taxon>
        <taxon>Arthropoda</taxon>
        <taxon>Crustacea</taxon>
        <taxon>Multicrustacea</taxon>
        <taxon>Malacostraca</taxon>
        <taxon>Eumalacostraca</taxon>
        <taxon>Eucarida</taxon>
        <taxon>Decapoda</taxon>
        <taxon>Pleocyemata</taxon>
        <taxon>Anomura</taxon>
        <taxon>Galatheoidea</taxon>
        <taxon>Porcellanidae</taxon>
        <taxon>Petrolisthes</taxon>
    </lineage>
</organism>
<evidence type="ECO:0000259" key="3">
    <source>
        <dbReference type="PROSITE" id="PS50085"/>
    </source>
</evidence>
<dbReference type="GO" id="GO:0046627">
    <property type="term" value="P:negative regulation of insulin receptor signaling pathway"/>
    <property type="evidence" value="ECO:0007669"/>
    <property type="project" value="TreeGrafter"/>
</dbReference>
<feature type="region of interest" description="Disordered" evidence="2">
    <location>
        <begin position="687"/>
        <end position="733"/>
    </location>
</feature>
<dbReference type="Pfam" id="PF11864">
    <property type="entry name" value="DUF3384"/>
    <property type="match status" value="1"/>
</dbReference>
<feature type="compositionally biased region" description="Basic and acidic residues" evidence="2">
    <location>
        <begin position="1116"/>
        <end position="1134"/>
    </location>
</feature>
<feature type="region of interest" description="Disordered" evidence="2">
    <location>
        <begin position="1095"/>
        <end position="1134"/>
    </location>
</feature>
<dbReference type="PANTHER" id="PTHR10063:SF0">
    <property type="entry name" value="TUBERIN"/>
    <property type="match status" value="1"/>
</dbReference>
<dbReference type="Proteomes" id="UP001286313">
    <property type="component" value="Unassembled WGS sequence"/>
</dbReference>
<keyword evidence="5" id="KW-1185">Reference proteome</keyword>
<feature type="compositionally biased region" description="Low complexity" evidence="2">
    <location>
        <begin position="1416"/>
        <end position="1432"/>
    </location>
</feature>
<dbReference type="PRINTS" id="PR01431">
    <property type="entry name" value="TUBERIN"/>
</dbReference>
<dbReference type="InterPro" id="IPR018515">
    <property type="entry name" value="Tuberin-type_domain"/>
</dbReference>
<dbReference type="PANTHER" id="PTHR10063">
    <property type="entry name" value="TUBERIN"/>
    <property type="match status" value="1"/>
</dbReference>
<accession>A0AAE1K1J0</accession>
<dbReference type="GO" id="GO:0033596">
    <property type="term" value="C:TSC1-TSC2 complex"/>
    <property type="evidence" value="ECO:0007669"/>
    <property type="project" value="InterPro"/>
</dbReference>
<feature type="compositionally biased region" description="Low complexity" evidence="2">
    <location>
        <begin position="1473"/>
        <end position="1482"/>
    </location>
</feature>
<comment type="caution">
    <text evidence="4">The sequence shown here is derived from an EMBL/GenBank/DDBJ whole genome shotgun (WGS) entry which is preliminary data.</text>
</comment>
<dbReference type="GO" id="GO:0005634">
    <property type="term" value="C:nucleus"/>
    <property type="evidence" value="ECO:0007669"/>
    <property type="project" value="InterPro"/>
</dbReference>
<proteinExistence type="predicted"/>